<dbReference type="STRING" id="540747.SAMN04488031_10993"/>
<dbReference type="EMBL" id="CP031598">
    <property type="protein sequence ID" value="QEW25021.1"/>
    <property type="molecule type" value="Genomic_DNA"/>
</dbReference>
<evidence type="ECO:0000313" key="10">
    <source>
        <dbReference type="Proteomes" id="UP000325785"/>
    </source>
</evidence>
<keyword evidence="2" id="KW-0479">Metal-binding</keyword>
<evidence type="ECO:0000313" key="9">
    <source>
        <dbReference type="Proteomes" id="UP000051401"/>
    </source>
</evidence>
<dbReference type="AlphaFoldDB" id="A0A0T5P2I0"/>
<dbReference type="InterPro" id="IPR036008">
    <property type="entry name" value="Aconitase_4Fe-4S_dom"/>
</dbReference>
<evidence type="ECO:0000256" key="3">
    <source>
        <dbReference type="ARBA" id="ARBA00023004"/>
    </source>
</evidence>
<evidence type="ECO:0000313" key="8">
    <source>
        <dbReference type="EMBL" id="QEW25021.1"/>
    </source>
</evidence>
<evidence type="ECO:0000256" key="2">
    <source>
        <dbReference type="ARBA" id="ARBA00022723"/>
    </source>
</evidence>
<dbReference type="PANTHER" id="PTHR43822">
    <property type="entry name" value="HOMOACONITASE, MITOCHONDRIAL-RELATED"/>
    <property type="match status" value="1"/>
</dbReference>
<dbReference type="GO" id="GO:0051536">
    <property type="term" value="F:iron-sulfur cluster binding"/>
    <property type="evidence" value="ECO:0007669"/>
    <property type="project" value="UniProtKB-KW"/>
</dbReference>
<feature type="domain" description="Aconitase/3-isopropylmalate dehydratase large subunit alpha/beta/alpha" evidence="6">
    <location>
        <begin position="55"/>
        <end position="286"/>
    </location>
</feature>
<dbReference type="InterPro" id="IPR050067">
    <property type="entry name" value="IPM_dehydratase_rel_enz"/>
</dbReference>
<sequence>MGFTIAEKILARVSGKTEVRAGDDLLAKPDFVIAYDFPGYTDVIFRQMEEEFGIEKVAEPDRYALFIDHMVPTATAAEEDLHEGTRSWGKKNNVPVYERKGIGHQVAAELGYATPGAFVVHFDGHISQLGTFGTLAIGVRRHLLEAFVKERIKFQVPETVRIDITGELQMGVTSRDVFHHIVRVLGPRACRGMVMEIGGPAIEAMSLEARQTINCLAMFTGAITAINNPDEKALAYIRERQRLDIEPLFSDPDATYHARHEIDITNLEPVAVIPPSPANTHDLSEVAGTEVQVGYLGSCASGRVEDLALAADVLEGRRIKDGFQLYVIPTSQEIMEEAASKGILNRLINAGAFISSSSCDYCFGRMGAMREGQKAVSTGTLNVRGRMGSPDSDIYIVNAAAVAASAIEGKIADPRPYLTAAKEKVPS</sequence>
<evidence type="ECO:0000256" key="1">
    <source>
        <dbReference type="ARBA" id="ARBA00011271"/>
    </source>
</evidence>
<evidence type="ECO:0000256" key="4">
    <source>
        <dbReference type="ARBA" id="ARBA00023014"/>
    </source>
</evidence>
<dbReference type="OrthoDB" id="9802769at2"/>
<dbReference type="PATRIC" id="fig|540747.5.peg.3319"/>
<evidence type="ECO:0000256" key="5">
    <source>
        <dbReference type="ARBA" id="ARBA00023239"/>
    </source>
</evidence>
<dbReference type="KEGG" id="rid:RIdsm_00805"/>
<dbReference type="GO" id="GO:0004409">
    <property type="term" value="F:homoaconitate hydratase activity"/>
    <property type="evidence" value="ECO:0007669"/>
    <property type="project" value="UniProtKB-EC"/>
</dbReference>
<dbReference type="RefSeq" id="WP_057820665.1">
    <property type="nucleotide sequence ID" value="NZ_CAXRJZ010000039.1"/>
</dbReference>
<name>A0A0T5P2I0_9RHOB</name>
<reference evidence="8 10" key="2">
    <citation type="submission" date="2018-08" db="EMBL/GenBank/DDBJ databases">
        <title>Genetic Globetrotter - A new plasmid hitch-hiking vast phylogenetic and geographic distances.</title>
        <authorList>
            <person name="Vollmers J."/>
            <person name="Petersen J."/>
        </authorList>
    </citation>
    <scope>NUCLEOTIDE SEQUENCE [LARGE SCALE GENOMIC DNA]</scope>
    <source>
        <strain evidence="8 10">DSM 26383</strain>
    </source>
</reference>
<keyword evidence="5 8" id="KW-0456">Lyase</keyword>
<dbReference type="InterPro" id="IPR015931">
    <property type="entry name" value="Acnase/IPM_dHydase_lsu_aba_1/3"/>
</dbReference>
<keyword evidence="4" id="KW-0411">Iron-sulfur</keyword>
<dbReference type="PANTHER" id="PTHR43822:SF2">
    <property type="entry name" value="HOMOACONITASE, MITOCHONDRIAL"/>
    <property type="match status" value="1"/>
</dbReference>
<dbReference type="InterPro" id="IPR001030">
    <property type="entry name" value="Acoase/IPM_deHydtase_lsu_aba"/>
</dbReference>
<evidence type="ECO:0000259" key="6">
    <source>
        <dbReference type="Pfam" id="PF00330"/>
    </source>
</evidence>
<dbReference type="GO" id="GO:0046872">
    <property type="term" value="F:metal ion binding"/>
    <property type="evidence" value="ECO:0007669"/>
    <property type="project" value="UniProtKB-KW"/>
</dbReference>
<dbReference type="Proteomes" id="UP000051401">
    <property type="component" value="Unassembled WGS sequence"/>
</dbReference>
<proteinExistence type="predicted"/>
<dbReference type="GO" id="GO:0043436">
    <property type="term" value="P:oxoacid metabolic process"/>
    <property type="evidence" value="ECO:0007669"/>
    <property type="project" value="UniProtKB-ARBA"/>
</dbReference>
<keyword evidence="3" id="KW-0408">Iron</keyword>
<dbReference type="PRINTS" id="PR00415">
    <property type="entry name" value="ACONITASE"/>
</dbReference>
<organism evidence="7 9">
    <name type="scientific">Roseovarius indicus</name>
    <dbReference type="NCBI Taxonomy" id="540747"/>
    <lineage>
        <taxon>Bacteria</taxon>
        <taxon>Pseudomonadati</taxon>
        <taxon>Pseudomonadota</taxon>
        <taxon>Alphaproteobacteria</taxon>
        <taxon>Rhodobacterales</taxon>
        <taxon>Roseobacteraceae</taxon>
        <taxon>Roseovarius</taxon>
    </lineage>
</organism>
<protein>
    <submittedName>
        <fullName evidence="7">3-isopropylmalate dehydratase</fullName>
    </submittedName>
    <submittedName>
        <fullName evidence="8">Homoaconitase large subunit</fullName>
        <ecNumber evidence="8">4.2.1.36</ecNumber>
    </submittedName>
</protein>
<dbReference type="Pfam" id="PF00330">
    <property type="entry name" value="Aconitase"/>
    <property type="match status" value="1"/>
</dbReference>
<evidence type="ECO:0000313" key="7">
    <source>
        <dbReference type="EMBL" id="KRS15315.1"/>
    </source>
</evidence>
<dbReference type="SUPFAM" id="SSF53732">
    <property type="entry name" value="Aconitase iron-sulfur domain"/>
    <property type="match status" value="1"/>
</dbReference>
<dbReference type="EC" id="4.2.1.36" evidence="8"/>
<keyword evidence="9" id="KW-1185">Reference proteome</keyword>
<comment type="subunit">
    <text evidence="1">Heterodimer of LeuC and LeuD.</text>
</comment>
<dbReference type="Gene3D" id="3.30.499.10">
    <property type="entry name" value="Aconitase, domain 3"/>
    <property type="match status" value="2"/>
</dbReference>
<dbReference type="Proteomes" id="UP000325785">
    <property type="component" value="Chromosome"/>
</dbReference>
<dbReference type="EMBL" id="LAXI01000024">
    <property type="protein sequence ID" value="KRS15315.1"/>
    <property type="molecule type" value="Genomic_DNA"/>
</dbReference>
<reference evidence="7 9" key="1">
    <citation type="submission" date="2015-04" db="EMBL/GenBank/DDBJ databases">
        <title>The draft genome sequence of Roseovarius indicus B108T.</title>
        <authorList>
            <person name="Li G."/>
            <person name="Lai Q."/>
            <person name="Shao Z."/>
            <person name="Yan P."/>
        </authorList>
    </citation>
    <scope>NUCLEOTIDE SEQUENCE [LARGE SCALE GENOMIC DNA]</scope>
    <source>
        <strain evidence="7 9">B108</strain>
    </source>
</reference>
<accession>A0A0T5P2I0</accession>
<gene>
    <name evidence="8" type="primary">hacA</name>
    <name evidence="8" type="ORF">RIdsm_00805</name>
    <name evidence="7" type="ORF">XM52_24825</name>
</gene>